<evidence type="ECO:0000313" key="2">
    <source>
        <dbReference type="Proteomes" id="UP000030185"/>
    </source>
</evidence>
<accession>A0A098LG88</accession>
<keyword evidence="2" id="KW-1185">Reference proteome</keyword>
<dbReference type="EMBL" id="BBLT01000005">
    <property type="protein sequence ID" value="GAL85452.1"/>
    <property type="molecule type" value="Genomic_DNA"/>
</dbReference>
<dbReference type="AlphaFoldDB" id="A0A098LG88"/>
<proteinExistence type="predicted"/>
<reference evidence="1 2" key="1">
    <citation type="submission" date="2014-09" db="EMBL/GenBank/DDBJ databases">
        <title>Sporocytophaga myxococcoides PG-01 genome sequencing.</title>
        <authorList>
            <person name="Liu L."/>
            <person name="Gao P.J."/>
            <person name="Chen G.J."/>
            <person name="Wang L.S."/>
        </authorList>
    </citation>
    <scope>NUCLEOTIDE SEQUENCE [LARGE SCALE GENOMIC DNA]</scope>
    <source>
        <strain evidence="1 2">PG-01</strain>
    </source>
</reference>
<dbReference type="Proteomes" id="UP000030185">
    <property type="component" value="Unassembled WGS sequence"/>
</dbReference>
<gene>
    <name evidence="1" type="ORF">MYP_2681</name>
</gene>
<organism evidence="1 2">
    <name type="scientific">Sporocytophaga myxococcoides</name>
    <dbReference type="NCBI Taxonomy" id="153721"/>
    <lineage>
        <taxon>Bacteria</taxon>
        <taxon>Pseudomonadati</taxon>
        <taxon>Bacteroidota</taxon>
        <taxon>Cytophagia</taxon>
        <taxon>Cytophagales</taxon>
        <taxon>Cytophagaceae</taxon>
        <taxon>Sporocytophaga</taxon>
    </lineage>
</organism>
<name>A0A098LG88_9BACT</name>
<protein>
    <submittedName>
        <fullName evidence="1">Uncharacterized protein</fullName>
    </submittedName>
</protein>
<sequence length="133" mass="15274">MDLSVSKITDEFINNGGTVLVFFGNKAESETSVSGIKPLPTWGKEGYQNVPDPGAVYYELDYTYRKNLLSISFIITQNLSKLTDKNYFFTNVFKPEHVYFRYVLIPGGVKINQRVGQIDLKNYQEVKSYYHIP</sequence>
<evidence type="ECO:0000313" key="1">
    <source>
        <dbReference type="EMBL" id="GAL85452.1"/>
    </source>
</evidence>
<comment type="caution">
    <text evidence="1">The sequence shown here is derived from an EMBL/GenBank/DDBJ whole genome shotgun (WGS) entry which is preliminary data.</text>
</comment>
<dbReference type="STRING" id="153721.MYP_2681"/>